<feature type="domain" description="Gram-positive cocci surface proteins LPxTG" evidence="9">
    <location>
        <begin position="396"/>
        <end position="431"/>
    </location>
</feature>
<feature type="chain" id="PRO_5026677454" evidence="8">
    <location>
        <begin position="39"/>
        <end position="431"/>
    </location>
</feature>
<comment type="caution">
    <text evidence="10">The sequence shown here is derived from an EMBL/GenBank/DDBJ whole genome shotgun (WGS) entry which is preliminary data.</text>
</comment>
<comment type="similarity">
    <text evidence="1">Belongs to the ice-binding protein family.</text>
</comment>
<feature type="region of interest" description="Disordered" evidence="6">
    <location>
        <begin position="235"/>
        <end position="404"/>
    </location>
</feature>
<dbReference type="EMBL" id="JAAGOA010000030">
    <property type="protein sequence ID" value="NEE04151.1"/>
    <property type="molecule type" value="Genomic_DNA"/>
</dbReference>
<keyword evidence="7" id="KW-0812">Transmembrane</keyword>
<feature type="transmembrane region" description="Helical" evidence="7">
    <location>
        <begin position="404"/>
        <end position="424"/>
    </location>
</feature>
<name>A0A6L9SIJ9_9ACTN</name>
<protein>
    <submittedName>
        <fullName evidence="10">DUF3494 domain-containing protein</fullName>
    </submittedName>
</protein>
<reference evidence="10 11" key="1">
    <citation type="submission" date="2020-02" db="EMBL/GenBank/DDBJ databases">
        <authorList>
            <person name="Li X.-J."/>
            <person name="Han X.-M."/>
        </authorList>
    </citation>
    <scope>NUCLEOTIDE SEQUENCE [LARGE SCALE GENOMIC DNA]</scope>
    <source>
        <strain evidence="10 11">CCTCC AB 2017055</strain>
    </source>
</reference>
<accession>A0A6L9SIJ9</accession>
<evidence type="ECO:0000313" key="11">
    <source>
        <dbReference type="Proteomes" id="UP000475214"/>
    </source>
</evidence>
<feature type="compositionally biased region" description="Acidic residues" evidence="6">
    <location>
        <begin position="249"/>
        <end position="395"/>
    </location>
</feature>
<dbReference type="InterPro" id="IPR021884">
    <property type="entry name" value="Ice-bd_prot"/>
</dbReference>
<keyword evidence="7" id="KW-0472">Membrane</keyword>
<evidence type="ECO:0000259" key="9">
    <source>
        <dbReference type="PROSITE" id="PS50847"/>
    </source>
</evidence>
<keyword evidence="5" id="KW-0572">Peptidoglycan-anchor</keyword>
<evidence type="ECO:0000256" key="3">
    <source>
        <dbReference type="ARBA" id="ARBA00022525"/>
    </source>
</evidence>
<evidence type="ECO:0000256" key="2">
    <source>
        <dbReference type="ARBA" id="ARBA00022512"/>
    </source>
</evidence>
<keyword evidence="11" id="KW-1185">Reference proteome</keyword>
<gene>
    <name evidence="10" type="ORF">G1H10_28675</name>
</gene>
<sequence>MAGKHTLRFRRSRAGLAALTVASLVTVPLILNANVASAADAPVGLGTAGDFSVLASSTVTNTGPTTMEQDLGVHPGDTATGFPPGVVEGETHLADAVASQAKNDLTVAYDDAAGRTPFTNLPSELGDTTLTAGVYRISAAQLTGQLTLDAQDDPESVFIFQVDSTLVTASDSSVLLVNGASPCNVFWQVGSSATLGTDTTFVGTIMAMASITMQTETTLEGRALAQTGAVTLDSNTITAGDCDSGPPNGDEDGDEDGTEDGDEDGTEDGDEDGTEDGDEDGTEDGDEDGDEDGTEDGDEDGTEDGDEDGDEDGTEDGDEDGTEDGDEDGTEDGDEDGTEDGDEDGDEDGTEDGDEDGTEDGDEDGTEDGDEDGTEDGDEDGTEDGDEDGTEDGDGLPDTGSGSVSILTGAAALLVAMAGGLLLYRQRLVRA</sequence>
<evidence type="ECO:0000256" key="5">
    <source>
        <dbReference type="ARBA" id="ARBA00023088"/>
    </source>
</evidence>
<evidence type="ECO:0000256" key="1">
    <source>
        <dbReference type="ARBA" id="ARBA00005445"/>
    </source>
</evidence>
<evidence type="ECO:0000256" key="8">
    <source>
        <dbReference type="SAM" id="SignalP"/>
    </source>
</evidence>
<keyword evidence="2" id="KW-0134">Cell wall</keyword>
<keyword evidence="7" id="KW-1133">Transmembrane helix</keyword>
<organism evidence="10 11">
    <name type="scientific">Phytoactinopolyspora halotolerans</name>
    <dbReference type="NCBI Taxonomy" id="1981512"/>
    <lineage>
        <taxon>Bacteria</taxon>
        <taxon>Bacillati</taxon>
        <taxon>Actinomycetota</taxon>
        <taxon>Actinomycetes</taxon>
        <taxon>Jiangellales</taxon>
        <taxon>Jiangellaceae</taxon>
        <taxon>Phytoactinopolyspora</taxon>
    </lineage>
</organism>
<dbReference type="AlphaFoldDB" id="A0A6L9SIJ9"/>
<keyword evidence="4 8" id="KW-0732">Signal</keyword>
<dbReference type="RefSeq" id="WP_163744447.1">
    <property type="nucleotide sequence ID" value="NZ_JAAGOA010000030.1"/>
</dbReference>
<dbReference type="InterPro" id="IPR019931">
    <property type="entry name" value="LPXTG_anchor"/>
</dbReference>
<dbReference type="PROSITE" id="PS50847">
    <property type="entry name" value="GRAM_POS_ANCHORING"/>
    <property type="match status" value="1"/>
</dbReference>
<evidence type="ECO:0000256" key="6">
    <source>
        <dbReference type="SAM" id="MobiDB-lite"/>
    </source>
</evidence>
<evidence type="ECO:0000313" key="10">
    <source>
        <dbReference type="EMBL" id="NEE04151.1"/>
    </source>
</evidence>
<dbReference type="Pfam" id="PF11999">
    <property type="entry name" value="Ice_binding"/>
    <property type="match status" value="1"/>
</dbReference>
<dbReference type="Proteomes" id="UP000475214">
    <property type="component" value="Unassembled WGS sequence"/>
</dbReference>
<evidence type="ECO:0000256" key="7">
    <source>
        <dbReference type="SAM" id="Phobius"/>
    </source>
</evidence>
<keyword evidence="3" id="KW-0964">Secreted</keyword>
<feature type="signal peptide" evidence="8">
    <location>
        <begin position="1"/>
        <end position="38"/>
    </location>
</feature>
<proteinExistence type="inferred from homology"/>
<evidence type="ECO:0000256" key="4">
    <source>
        <dbReference type="ARBA" id="ARBA00022729"/>
    </source>
</evidence>